<feature type="region of interest" description="Disordered" evidence="1">
    <location>
        <begin position="59"/>
        <end position="112"/>
    </location>
</feature>
<dbReference type="EMBL" id="AZHD01000020">
    <property type="protein sequence ID" value="OAA55334.1"/>
    <property type="molecule type" value="Genomic_DNA"/>
</dbReference>
<gene>
    <name evidence="2" type="ORF">SPI_08429</name>
</gene>
<keyword evidence="3" id="KW-1185">Reference proteome</keyword>
<feature type="region of interest" description="Disordered" evidence="1">
    <location>
        <begin position="142"/>
        <end position="225"/>
    </location>
</feature>
<feature type="compositionally biased region" description="Low complexity" evidence="1">
    <location>
        <begin position="74"/>
        <end position="88"/>
    </location>
</feature>
<evidence type="ECO:0000313" key="3">
    <source>
        <dbReference type="Proteomes" id="UP000076874"/>
    </source>
</evidence>
<dbReference type="Proteomes" id="UP000076874">
    <property type="component" value="Unassembled WGS sequence"/>
</dbReference>
<evidence type="ECO:0000313" key="2">
    <source>
        <dbReference type="EMBL" id="OAA55334.1"/>
    </source>
</evidence>
<evidence type="ECO:0000256" key="1">
    <source>
        <dbReference type="SAM" id="MobiDB-lite"/>
    </source>
</evidence>
<protein>
    <submittedName>
        <fullName evidence="2">Uncharacterized protein</fullName>
    </submittedName>
</protein>
<organism evidence="2 3">
    <name type="scientific">Niveomyces insectorum RCEF 264</name>
    <dbReference type="NCBI Taxonomy" id="1081102"/>
    <lineage>
        <taxon>Eukaryota</taxon>
        <taxon>Fungi</taxon>
        <taxon>Dikarya</taxon>
        <taxon>Ascomycota</taxon>
        <taxon>Pezizomycotina</taxon>
        <taxon>Sordariomycetes</taxon>
        <taxon>Hypocreomycetidae</taxon>
        <taxon>Hypocreales</taxon>
        <taxon>Cordycipitaceae</taxon>
        <taxon>Niveomyces</taxon>
    </lineage>
</organism>
<proteinExistence type="predicted"/>
<accession>A0A167NAU0</accession>
<dbReference type="AlphaFoldDB" id="A0A167NAU0"/>
<name>A0A167NAU0_9HYPO</name>
<comment type="caution">
    <text evidence="2">The sequence shown here is derived from an EMBL/GenBank/DDBJ whole genome shotgun (WGS) entry which is preliminary data.</text>
</comment>
<reference evidence="2 3" key="1">
    <citation type="journal article" date="2016" name="Genome Biol. Evol.">
        <title>Divergent and convergent evolution of fungal pathogenicity.</title>
        <authorList>
            <person name="Shang Y."/>
            <person name="Xiao G."/>
            <person name="Zheng P."/>
            <person name="Cen K."/>
            <person name="Zhan S."/>
            <person name="Wang C."/>
        </authorList>
    </citation>
    <scope>NUCLEOTIDE SEQUENCE [LARGE SCALE GENOMIC DNA]</scope>
    <source>
        <strain evidence="2 3">RCEF 264</strain>
    </source>
</reference>
<feature type="compositionally biased region" description="Low complexity" evidence="1">
    <location>
        <begin position="142"/>
        <end position="156"/>
    </location>
</feature>
<sequence>MRAPGRLSLRWSLGGGGGGCGGTAAFLSYDGLLRQCAFIGCYSSLVACPSPRRYAQFARRPSGAGDAHLRRPSTAATKRPLLTTTPPRYISATARRSGRSADSSNSVGASDATAVDEHGGLAKRYFLSNSILERLAKFGRASDFSSSSSDSPQTSSNAVVPNAAGGGAAGGAALPPHRRRSLHPVGDKQLAGWPKNKQPPRRPPPPPLWRARGTPRICRPTRRPS</sequence>